<feature type="coiled-coil region" evidence="1">
    <location>
        <begin position="662"/>
        <end position="689"/>
    </location>
</feature>
<feature type="compositionally biased region" description="Low complexity" evidence="2">
    <location>
        <begin position="531"/>
        <end position="546"/>
    </location>
</feature>
<keyword evidence="4" id="KW-1185">Reference proteome</keyword>
<accession>A0AAX4KWZ1</accession>
<feature type="compositionally biased region" description="Polar residues" evidence="2">
    <location>
        <begin position="500"/>
        <end position="514"/>
    </location>
</feature>
<evidence type="ECO:0000313" key="4">
    <source>
        <dbReference type="Proteomes" id="UP001358614"/>
    </source>
</evidence>
<dbReference type="GeneID" id="91107075"/>
<keyword evidence="1" id="KW-0175">Coiled coil</keyword>
<proteinExistence type="predicted"/>
<feature type="compositionally biased region" description="Basic and acidic residues" evidence="2">
    <location>
        <begin position="103"/>
        <end position="115"/>
    </location>
</feature>
<dbReference type="KEGG" id="ker:91107075"/>
<dbReference type="AlphaFoldDB" id="A0AAX4KWZ1"/>
<evidence type="ECO:0000313" key="3">
    <source>
        <dbReference type="EMBL" id="WWD10140.1"/>
    </source>
</evidence>
<dbReference type="RefSeq" id="XP_066088107.1">
    <property type="nucleotide sequence ID" value="XM_066232010.1"/>
</dbReference>
<sequence>MSTSYYHTNHHHSPTPTIHHLIQKRANAISSIPFSQTTTTFIDSPSPLIAPRGMGIVEVSPTASSPSLYSRVGHSNSPQIHARTQMIKTSRKLQVLSESEMAHRYSAEDEPYHHEEEEEEEEEDPRRMSMVGGPRVRKYTQVPWEEEDNEAQWSMVTQNTISNHSQAGGVTVVGSADMFSGFNRSKPSTTPSGYEKNIRSTGREREQSTISTTSTMMSNSDSSSLNVSSTRRGLAQIVGVTSNKDKDNNHAKYLVPSVSGLSLASDQTSSTSSASSFLSDYTPITPKLKSTNVIQIGNSPSPNTNDQKDKRIDTFHQGGYEYSDASSIGLLPAVIPKSTVTSTYKKPQSPLIDNLTLTPTPGPTGFTANDRPLMNSGSPGFGLITLEAAQERERQKSQSQSQNQSQTRSHETIHTQSSTHSRSTTSISVDQQKRPLTTFSIPPIPDDPNVNVLRPTTSCTSTSSPPNKVKSKKSGLMRLFNKSEKDKSAHSNIPVPALPHTTNSTNGNGPTMTPSLKGRDGVSGRAMSIWSSSTTNDNSTSTSTGTVHGESAVWPSASQKKSQGLLPPGGQGEDEEKKQLGVSSSTTLQPKLELRPISMTFSRGLPVDYLVHPQPSHTKRNQPDESPSTPSVPCTPTSSMTKKKPIPADEEVVDKKKMMNVKKAFEIQIYELEAQIRELKDELKEARARKMLEGNCDKCGCTCNFIQGQDDKDDNMLLNVGLNTSGNGNRKVIDRARVKTAGARGVFGSGSLYEWE</sequence>
<feature type="region of interest" description="Disordered" evidence="2">
    <location>
        <begin position="182"/>
        <end position="228"/>
    </location>
</feature>
<feature type="compositionally biased region" description="Low complexity" evidence="2">
    <location>
        <begin position="455"/>
        <end position="468"/>
    </location>
</feature>
<reference evidence="3 4" key="1">
    <citation type="submission" date="2024-01" db="EMBL/GenBank/DDBJ databases">
        <title>Comparative genomics of Cryptococcus and Kwoniella reveals pathogenesis evolution and contrasting modes of karyotype evolution via chromosome fusion or intercentromeric recombination.</title>
        <authorList>
            <person name="Coelho M.A."/>
            <person name="David-Palma M."/>
            <person name="Shea T."/>
            <person name="Bowers K."/>
            <person name="McGinley-Smith S."/>
            <person name="Mohammad A.W."/>
            <person name="Gnirke A."/>
            <person name="Yurkov A.M."/>
            <person name="Nowrousian M."/>
            <person name="Sun S."/>
            <person name="Cuomo C.A."/>
            <person name="Heitman J."/>
        </authorList>
    </citation>
    <scope>NUCLEOTIDE SEQUENCE [LARGE SCALE GENOMIC DNA]</scope>
    <source>
        <strain evidence="3 4">PYCC6329</strain>
    </source>
</reference>
<dbReference type="EMBL" id="CP144091">
    <property type="protein sequence ID" value="WWD10140.1"/>
    <property type="molecule type" value="Genomic_DNA"/>
</dbReference>
<feature type="compositionally biased region" description="Low complexity" evidence="2">
    <location>
        <begin position="414"/>
        <end position="428"/>
    </location>
</feature>
<evidence type="ECO:0000256" key="1">
    <source>
        <dbReference type="SAM" id="Coils"/>
    </source>
</evidence>
<feature type="compositionally biased region" description="Low complexity" evidence="2">
    <location>
        <begin position="355"/>
        <end position="365"/>
    </location>
</feature>
<evidence type="ECO:0000256" key="2">
    <source>
        <dbReference type="SAM" id="MobiDB-lite"/>
    </source>
</evidence>
<feature type="compositionally biased region" description="Low complexity" evidence="2">
    <location>
        <begin position="626"/>
        <end position="640"/>
    </location>
</feature>
<feature type="region of interest" description="Disordered" evidence="2">
    <location>
        <begin position="342"/>
        <end position="594"/>
    </location>
</feature>
<feature type="compositionally biased region" description="Basic and acidic residues" evidence="2">
    <location>
        <begin position="196"/>
        <end position="207"/>
    </location>
</feature>
<organism evidence="3 4">
    <name type="scientific">Kwoniella europaea PYCC6329</name>
    <dbReference type="NCBI Taxonomy" id="1423913"/>
    <lineage>
        <taxon>Eukaryota</taxon>
        <taxon>Fungi</taxon>
        <taxon>Dikarya</taxon>
        <taxon>Basidiomycota</taxon>
        <taxon>Agaricomycotina</taxon>
        <taxon>Tremellomycetes</taxon>
        <taxon>Tremellales</taxon>
        <taxon>Cryptococcaceae</taxon>
        <taxon>Kwoniella</taxon>
    </lineage>
</organism>
<feature type="compositionally biased region" description="Low complexity" evidence="2">
    <location>
        <begin position="208"/>
        <end position="228"/>
    </location>
</feature>
<name>A0AAX4KWZ1_9TREE</name>
<feature type="region of interest" description="Disordered" evidence="2">
    <location>
        <begin position="103"/>
        <end position="130"/>
    </location>
</feature>
<protein>
    <submittedName>
        <fullName evidence="3">Uncharacterized protein</fullName>
    </submittedName>
</protein>
<dbReference type="Proteomes" id="UP001358614">
    <property type="component" value="Chromosome 3"/>
</dbReference>
<feature type="compositionally biased region" description="Polar residues" evidence="2">
    <location>
        <begin position="182"/>
        <end position="192"/>
    </location>
</feature>
<gene>
    <name evidence="3" type="ORF">V865_008274</name>
</gene>
<feature type="compositionally biased region" description="Low complexity" evidence="2">
    <location>
        <begin position="397"/>
        <end position="407"/>
    </location>
</feature>
<feature type="region of interest" description="Disordered" evidence="2">
    <location>
        <begin position="608"/>
        <end position="649"/>
    </location>
</feature>